<feature type="binding site" evidence="7">
    <location>
        <position position="243"/>
    </location>
    <ligand>
        <name>urate</name>
        <dbReference type="ChEBI" id="CHEBI:17775"/>
    </ligand>
</feature>
<evidence type="ECO:0000313" key="9">
    <source>
        <dbReference type="EMBL" id="SDL61172.1"/>
    </source>
</evidence>
<dbReference type="AlphaFoldDB" id="A0A1G9LGU3"/>
<evidence type="ECO:0000256" key="1">
    <source>
        <dbReference type="ARBA" id="ARBA00004831"/>
    </source>
</evidence>
<dbReference type="STRING" id="380244.SAMN05216298_4505"/>
<dbReference type="GO" id="GO:0019628">
    <property type="term" value="P:urate catabolic process"/>
    <property type="evidence" value="ECO:0007669"/>
    <property type="project" value="UniProtKB-UniPathway"/>
</dbReference>
<feature type="binding site" evidence="7">
    <location>
        <position position="62"/>
    </location>
    <ligand>
        <name>5-hydroxyisourate</name>
        <dbReference type="ChEBI" id="CHEBI:18072"/>
    </ligand>
</feature>
<dbReference type="OrthoDB" id="9809009at2"/>
<feature type="active site" description="Charge relay system" evidence="6">
    <location>
        <position position="245"/>
    </location>
</feature>
<feature type="binding site" evidence="7">
    <location>
        <position position="62"/>
    </location>
    <ligand>
        <name>urate</name>
        <dbReference type="ChEBI" id="CHEBI:17775"/>
    </ligand>
</feature>
<dbReference type="Pfam" id="PF01014">
    <property type="entry name" value="Uricase"/>
    <property type="match status" value="2"/>
</dbReference>
<feature type="binding site" evidence="7">
    <location>
        <position position="217"/>
    </location>
    <ligand>
        <name>5-hydroxyisourate</name>
        <dbReference type="ChEBI" id="CHEBI:18072"/>
    </ligand>
</feature>
<dbReference type="GO" id="GO:0004846">
    <property type="term" value="F:urate oxidase activity"/>
    <property type="evidence" value="ECO:0007669"/>
    <property type="project" value="UniProtKB-EC"/>
</dbReference>
<dbReference type="EMBL" id="FNGF01000007">
    <property type="protein sequence ID" value="SDL61172.1"/>
    <property type="molecule type" value="Genomic_DNA"/>
</dbReference>
<comment type="pathway">
    <text evidence="1 5">Purine metabolism; urate degradation; (S)-allantoin from urate: step 1/3.</text>
</comment>
<dbReference type="UniPathway" id="UPA00394">
    <property type="reaction ID" value="UER00650"/>
</dbReference>
<keyword evidence="4 5" id="KW-0560">Oxidoreductase</keyword>
<proteinExistence type="inferred from homology"/>
<evidence type="ECO:0000256" key="8">
    <source>
        <dbReference type="RuleBase" id="RU004455"/>
    </source>
</evidence>
<dbReference type="InterPro" id="IPR002042">
    <property type="entry name" value="Uricase"/>
</dbReference>
<feature type="binding site" evidence="7">
    <location>
        <position position="62"/>
    </location>
    <ligand>
        <name>O2</name>
        <dbReference type="ChEBI" id="CHEBI:15379"/>
    </ligand>
</feature>
<feature type="active site" description="Charge relay system" evidence="6">
    <location>
        <position position="17"/>
    </location>
</feature>
<protein>
    <recommendedName>
        <fullName evidence="5 8">Uricase</fullName>
        <ecNumber evidence="5 8">1.7.3.3</ecNumber>
    </recommendedName>
    <alternativeName>
        <fullName evidence="5">Urate oxidase</fullName>
    </alternativeName>
</protein>
<evidence type="ECO:0000313" key="10">
    <source>
        <dbReference type="Proteomes" id="UP000198662"/>
    </source>
</evidence>
<dbReference type="Proteomes" id="UP000198662">
    <property type="component" value="Unassembled WGS sequence"/>
</dbReference>
<dbReference type="PIRSF" id="PIRSF000241">
    <property type="entry name" value="Urate_oxidase"/>
    <property type="match status" value="1"/>
</dbReference>
<feature type="binding site" evidence="7">
    <location>
        <position position="157"/>
    </location>
    <ligand>
        <name>5-hydroxyisourate</name>
        <dbReference type="ChEBI" id="CHEBI:18072"/>
    </ligand>
</feature>
<feature type="binding site" evidence="7">
    <location>
        <position position="157"/>
    </location>
    <ligand>
        <name>urate</name>
        <dbReference type="ChEBI" id="CHEBI:17775"/>
    </ligand>
</feature>
<feature type="binding site" evidence="7">
    <location>
        <position position="63"/>
    </location>
    <ligand>
        <name>urate</name>
        <dbReference type="ChEBI" id="CHEBI:17775"/>
    </ligand>
</feature>
<dbReference type="EC" id="1.7.3.3" evidence="5 8"/>
<feature type="binding site" evidence="7">
    <location>
        <position position="174"/>
    </location>
    <ligand>
        <name>urate</name>
        <dbReference type="ChEBI" id="CHEBI:17775"/>
    </ligand>
</feature>
<evidence type="ECO:0000256" key="2">
    <source>
        <dbReference type="ARBA" id="ARBA00009760"/>
    </source>
</evidence>
<accession>A0A1G9LGU3</accession>
<keyword evidence="3 5" id="KW-0659">Purine metabolism</keyword>
<comment type="similarity">
    <text evidence="2 5 8">Belongs to the uricase family.</text>
</comment>
<feature type="binding site" evidence="7">
    <location>
        <position position="243"/>
    </location>
    <ligand>
        <name>5-hydroxyisourate</name>
        <dbReference type="ChEBI" id="CHEBI:18072"/>
    </ligand>
</feature>
<reference evidence="10" key="1">
    <citation type="submission" date="2016-10" db="EMBL/GenBank/DDBJ databases">
        <authorList>
            <person name="Varghese N."/>
            <person name="Submissions S."/>
        </authorList>
    </citation>
    <scope>NUCLEOTIDE SEQUENCE [LARGE SCALE GENOMIC DNA]</scope>
    <source>
        <strain evidence="10">CGMCC 4.3147</strain>
    </source>
</reference>
<dbReference type="NCBIfam" id="TIGR03383">
    <property type="entry name" value="urate_oxi"/>
    <property type="match status" value="1"/>
</dbReference>
<evidence type="ECO:0000256" key="4">
    <source>
        <dbReference type="ARBA" id="ARBA00023002"/>
    </source>
</evidence>
<sequence>MTAPSPGFTLGPNSYGKSGVRLVRVDRDTPRHTIRDLTVHTALAGDLDATHYTGDNTGVLPTDTQKNTVYAFARDGIGTLEGFAERLARHFVDTAPAITRARVRIEEHPWTRIGDHSFASGEGGERRTAEAAYDGRDAAITAGVCDLLLLNTTDSEFSGFFADEYTTLPETDDRVLATAVTAAWDYASAPADADAAFGAARAALLDAFAGTYSLSLQQTLYALGERILKAVPEAREVRLSLPNRHHYLQDLGRFGLDNPGVVFQAGDLPYGLIEGAVRREAP</sequence>
<comment type="catalytic activity">
    <reaction evidence="5 8">
        <text>urate + O2 + H2O = 5-hydroxyisourate + H2O2</text>
        <dbReference type="Rhea" id="RHEA:21368"/>
        <dbReference type="ChEBI" id="CHEBI:15377"/>
        <dbReference type="ChEBI" id="CHEBI:15379"/>
        <dbReference type="ChEBI" id="CHEBI:16240"/>
        <dbReference type="ChEBI" id="CHEBI:17775"/>
        <dbReference type="ChEBI" id="CHEBI:18072"/>
        <dbReference type="EC" id="1.7.3.3"/>
    </reaction>
</comment>
<evidence type="ECO:0000256" key="7">
    <source>
        <dbReference type="PIRSR" id="PIRSR000241-2"/>
    </source>
</evidence>
<dbReference type="Gene3D" id="3.10.270.10">
    <property type="entry name" value="Urate Oxidase"/>
    <property type="match status" value="1"/>
</dbReference>
<comment type="function">
    <text evidence="5 8">Catalyzes the oxidation of uric acid to 5-hydroxyisourate, which is further processed to form (S)-allantoin.</text>
</comment>
<evidence type="ECO:0000256" key="3">
    <source>
        <dbReference type="ARBA" id="ARBA00022631"/>
    </source>
</evidence>
<gene>
    <name evidence="9" type="ORF">SAMN05216298_4505</name>
</gene>
<dbReference type="PANTHER" id="PTHR42874:SF1">
    <property type="entry name" value="URICASE"/>
    <property type="match status" value="1"/>
</dbReference>
<dbReference type="RefSeq" id="WP_091053696.1">
    <property type="nucleotide sequence ID" value="NZ_FNGF01000007.1"/>
</dbReference>
<dbReference type="PRINTS" id="PR00093">
    <property type="entry name" value="URICASE"/>
</dbReference>
<organism evidence="9 10">
    <name type="scientific">Glycomyces sambucus</name>
    <dbReference type="NCBI Taxonomy" id="380244"/>
    <lineage>
        <taxon>Bacteria</taxon>
        <taxon>Bacillati</taxon>
        <taxon>Actinomycetota</taxon>
        <taxon>Actinomycetes</taxon>
        <taxon>Glycomycetales</taxon>
        <taxon>Glycomycetaceae</taxon>
        <taxon>Glycomyces</taxon>
    </lineage>
</organism>
<feature type="active site" description="Charge relay system" evidence="6">
    <location>
        <position position="62"/>
    </location>
</feature>
<feature type="binding site" evidence="7">
    <location>
        <position position="174"/>
    </location>
    <ligand>
        <name>5-hydroxyisourate</name>
        <dbReference type="ChEBI" id="CHEBI:18072"/>
    </ligand>
</feature>
<feature type="binding site" evidence="7">
    <location>
        <position position="217"/>
    </location>
    <ligand>
        <name>urate</name>
        <dbReference type="ChEBI" id="CHEBI:17775"/>
    </ligand>
</feature>
<dbReference type="SUPFAM" id="SSF55620">
    <property type="entry name" value="Tetrahydrobiopterin biosynthesis enzymes-like"/>
    <property type="match status" value="2"/>
</dbReference>
<dbReference type="GO" id="GO:0006144">
    <property type="term" value="P:purine nucleobase metabolic process"/>
    <property type="evidence" value="ECO:0007669"/>
    <property type="project" value="UniProtKB-KW"/>
</dbReference>
<dbReference type="PANTHER" id="PTHR42874">
    <property type="entry name" value="URICASE"/>
    <property type="match status" value="1"/>
</dbReference>
<keyword evidence="10" id="KW-1185">Reference proteome</keyword>
<name>A0A1G9LGU3_9ACTN</name>
<evidence type="ECO:0000256" key="5">
    <source>
        <dbReference type="PIRNR" id="PIRNR000241"/>
    </source>
</evidence>
<feature type="binding site" evidence="7">
    <location>
        <position position="243"/>
    </location>
    <ligand>
        <name>O2</name>
        <dbReference type="ChEBI" id="CHEBI:15379"/>
    </ligand>
</feature>
<feature type="binding site" evidence="7">
    <location>
        <position position="63"/>
    </location>
    <ligand>
        <name>5-hydroxyisourate</name>
        <dbReference type="ChEBI" id="CHEBI:18072"/>
    </ligand>
</feature>
<evidence type="ECO:0000256" key="6">
    <source>
        <dbReference type="PIRSR" id="PIRSR000241-1"/>
    </source>
</evidence>